<dbReference type="SUPFAM" id="SSF48371">
    <property type="entry name" value="ARM repeat"/>
    <property type="match status" value="1"/>
</dbReference>
<evidence type="ECO:0008006" key="4">
    <source>
        <dbReference type="Google" id="ProtNLM"/>
    </source>
</evidence>
<dbReference type="AlphaFoldDB" id="A0A5A7MUH4"/>
<comment type="caution">
    <text evidence="2">The sequence shown here is derived from an EMBL/GenBank/DDBJ whole genome shotgun (WGS) entry which is preliminary data.</text>
</comment>
<evidence type="ECO:0000256" key="1">
    <source>
        <dbReference type="SAM" id="MobiDB-lite"/>
    </source>
</evidence>
<sequence length="428" mass="47579">MTENNDTGPNAPAQRTTHQPAQKAQKDQRYLEARRLLEAGAVTDRRALAENTKTRPEVLYYLAEDADRQVRKKVATNDNTPHQADMILTSDPDEEVRVELARKIARLVPGLPDLEQEKLRTRICTVIERLAQDSLPKVRAILAEEIKNSTAVPKSVVLQLARDVEETVACPILEYSPLLNDDDLKEIIAAGLTENALVSVARRETVSEDLADDVAATLEIPAVAALLANPNAQIREETLDSIIDQAREVKSLHRPLAMRPSLSIRAMKRIAGFVASALVHHMINANALENDAAENILERVRARIMSERVDDTEAQRLLEQARDYHARGMLDDAFIVNGIENNQRELLIQCLGVMADIDAKVVRQILHSKSGRAVTALAWKAGLSMRTAFQIQTELALVSPSQLVAAKNGETYPLDDSEMVWQLSYFTE</sequence>
<proteinExistence type="predicted"/>
<gene>
    <name evidence="2" type="ORF">JCM17844_21660</name>
</gene>
<evidence type="ECO:0000313" key="2">
    <source>
        <dbReference type="EMBL" id="GEQ98529.1"/>
    </source>
</evidence>
<feature type="compositionally biased region" description="Polar residues" evidence="1">
    <location>
        <begin position="1"/>
        <end position="22"/>
    </location>
</feature>
<reference evidence="2 3" key="1">
    <citation type="submission" date="2019-09" db="EMBL/GenBank/DDBJ databases">
        <title>NBRP : Genome information of microbial organism related human and environment.</title>
        <authorList>
            <person name="Hattori M."/>
            <person name="Oshima K."/>
            <person name="Inaba H."/>
            <person name="Suda W."/>
            <person name="Sakamoto M."/>
            <person name="Iino T."/>
            <person name="Kitahara M."/>
            <person name="Oshida Y."/>
            <person name="Iida T."/>
            <person name="Kudo T."/>
            <person name="Itoh T."/>
            <person name="Ohkuma M."/>
        </authorList>
    </citation>
    <scope>NUCLEOTIDE SEQUENCE [LARGE SCALE GENOMIC DNA]</scope>
    <source>
        <strain evidence="2 3">Hi-2</strain>
    </source>
</reference>
<accession>A0A5A7MUH4</accession>
<dbReference type="RefSeq" id="WP_210431768.1">
    <property type="nucleotide sequence ID" value="NZ_BKCL01000007.1"/>
</dbReference>
<feature type="region of interest" description="Disordered" evidence="1">
    <location>
        <begin position="1"/>
        <end position="29"/>
    </location>
</feature>
<dbReference type="InterPro" id="IPR019285">
    <property type="entry name" value="DUF2336"/>
</dbReference>
<dbReference type="Pfam" id="PF10098">
    <property type="entry name" value="DUF2336"/>
    <property type="match status" value="1"/>
</dbReference>
<organism evidence="2 3">
    <name type="scientific">Iodidimonas gelatinilytica</name>
    <dbReference type="NCBI Taxonomy" id="1236966"/>
    <lineage>
        <taxon>Bacteria</taxon>
        <taxon>Pseudomonadati</taxon>
        <taxon>Pseudomonadota</taxon>
        <taxon>Alphaproteobacteria</taxon>
        <taxon>Iodidimonadales</taxon>
        <taxon>Iodidimonadaceae</taxon>
        <taxon>Iodidimonas</taxon>
    </lineage>
</organism>
<name>A0A5A7MUH4_9PROT</name>
<dbReference type="Gene3D" id="1.25.10.10">
    <property type="entry name" value="Leucine-rich Repeat Variant"/>
    <property type="match status" value="1"/>
</dbReference>
<dbReference type="EMBL" id="BKCL01000007">
    <property type="protein sequence ID" value="GEQ98529.1"/>
    <property type="molecule type" value="Genomic_DNA"/>
</dbReference>
<protein>
    <recommendedName>
        <fullName evidence="4">DUF2336 domain-containing protein</fullName>
    </recommendedName>
</protein>
<evidence type="ECO:0000313" key="3">
    <source>
        <dbReference type="Proteomes" id="UP000322084"/>
    </source>
</evidence>
<dbReference type="Proteomes" id="UP000322084">
    <property type="component" value="Unassembled WGS sequence"/>
</dbReference>
<dbReference type="InterPro" id="IPR016024">
    <property type="entry name" value="ARM-type_fold"/>
</dbReference>
<dbReference type="InterPro" id="IPR011989">
    <property type="entry name" value="ARM-like"/>
</dbReference>